<protein>
    <recommendedName>
        <fullName evidence="6">Methylenetetrahydrofolate dehydrogenase-like protein</fullName>
    </recommendedName>
</protein>
<dbReference type="Pfam" id="PF02882">
    <property type="entry name" value="THF_DHG_CYH_C"/>
    <property type="match status" value="1"/>
</dbReference>
<dbReference type="SUPFAM" id="SSF51735">
    <property type="entry name" value="NAD(P)-binding Rossmann-fold domains"/>
    <property type="match status" value="1"/>
</dbReference>
<gene>
    <name evidence="4" type="ORF">B4U79_03505</name>
</gene>
<dbReference type="PANTHER" id="PTHR48099:SF3">
    <property type="entry name" value="METHYLENETETRAHYDROFOLATE DEHYDROGENASE [NAD(+)]"/>
    <property type="match status" value="1"/>
</dbReference>
<proteinExistence type="predicted"/>
<evidence type="ECO:0000313" key="4">
    <source>
        <dbReference type="EMBL" id="RWS11048.1"/>
    </source>
</evidence>
<dbReference type="AlphaFoldDB" id="A0A443R6Z8"/>
<evidence type="ECO:0008006" key="6">
    <source>
        <dbReference type="Google" id="ProtNLM"/>
    </source>
</evidence>
<feature type="domain" description="Tetrahydrofolate dehydrogenase/cyclohydrolase catalytic" evidence="2">
    <location>
        <begin position="10"/>
        <end position="117"/>
    </location>
</feature>
<dbReference type="GO" id="GO:0004488">
    <property type="term" value="F:methylenetetrahydrofolate dehydrogenase (NADP+) activity"/>
    <property type="evidence" value="ECO:0007669"/>
    <property type="project" value="InterPro"/>
</dbReference>
<dbReference type="PRINTS" id="PR00085">
    <property type="entry name" value="THFDHDRGNASE"/>
</dbReference>
<dbReference type="InterPro" id="IPR020631">
    <property type="entry name" value="THF_DH/CycHdrlase_NAD-bd_dom"/>
</dbReference>
<dbReference type="OrthoDB" id="5126881at2759"/>
<evidence type="ECO:0000256" key="1">
    <source>
        <dbReference type="ARBA" id="ARBA00022563"/>
    </source>
</evidence>
<feature type="domain" description="Tetrahydrofolate dehydrogenase/cyclohydrolase NAD(P)-binding" evidence="3">
    <location>
        <begin position="145"/>
        <end position="301"/>
    </location>
</feature>
<dbReference type="Pfam" id="PF00763">
    <property type="entry name" value="THF_DHG_CYH"/>
    <property type="match status" value="1"/>
</dbReference>
<dbReference type="GO" id="GO:0009113">
    <property type="term" value="P:purine nucleobase biosynthetic process"/>
    <property type="evidence" value="ECO:0007669"/>
    <property type="project" value="TreeGrafter"/>
</dbReference>
<dbReference type="GO" id="GO:0006730">
    <property type="term" value="P:one-carbon metabolic process"/>
    <property type="evidence" value="ECO:0007669"/>
    <property type="project" value="UniProtKB-KW"/>
</dbReference>
<dbReference type="PANTHER" id="PTHR48099">
    <property type="entry name" value="C-1-TETRAHYDROFOLATE SYNTHASE, CYTOPLASMIC-RELATED"/>
    <property type="match status" value="1"/>
</dbReference>
<dbReference type="Gene3D" id="3.40.50.720">
    <property type="entry name" value="NAD(P)-binding Rossmann-like Domain"/>
    <property type="match status" value="1"/>
</dbReference>
<dbReference type="EMBL" id="NCKU01001868">
    <property type="protein sequence ID" value="RWS11048.1"/>
    <property type="molecule type" value="Genomic_DNA"/>
</dbReference>
<name>A0A443R6Z8_9ACAR</name>
<dbReference type="FunFam" id="3.40.50.10860:FF:000012">
    <property type="entry name" value="Methylenetetrahydrofolate dehydrogenase [NAD(+)]"/>
    <property type="match status" value="1"/>
</dbReference>
<comment type="caution">
    <text evidence="4">The sequence shown here is derived from an EMBL/GenBank/DDBJ whole genome shotgun (WGS) entry which is preliminary data.</text>
</comment>
<dbReference type="SUPFAM" id="SSF53223">
    <property type="entry name" value="Aminoacid dehydrogenase-like, N-terminal domain"/>
    <property type="match status" value="1"/>
</dbReference>
<evidence type="ECO:0000259" key="2">
    <source>
        <dbReference type="Pfam" id="PF00763"/>
    </source>
</evidence>
<organism evidence="4 5">
    <name type="scientific">Dinothrombium tinctorium</name>
    <dbReference type="NCBI Taxonomy" id="1965070"/>
    <lineage>
        <taxon>Eukaryota</taxon>
        <taxon>Metazoa</taxon>
        <taxon>Ecdysozoa</taxon>
        <taxon>Arthropoda</taxon>
        <taxon>Chelicerata</taxon>
        <taxon>Arachnida</taxon>
        <taxon>Acari</taxon>
        <taxon>Acariformes</taxon>
        <taxon>Trombidiformes</taxon>
        <taxon>Prostigmata</taxon>
        <taxon>Anystina</taxon>
        <taxon>Parasitengona</taxon>
        <taxon>Trombidioidea</taxon>
        <taxon>Trombidiidae</taxon>
        <taxon>Dinothrombium</taxon>
    </lineage>
</organism>
<dbReference type="GO" id="GO:0004487">
    <property type="term" value="F:methylenetetrahydrofolate dehydrogenase (NAD+) activity"/>
    <property type="evidence" value="ECO:0007669"/>
    <property type="project" value="TreeGrafter"/>
</dbReference>
<dbReference type="InterPro" id="IPR046346">
    <property type="entry name" value="Aminoacid_DH-like_N_sf"/>
</dbReference>
<dbReference type="STRING" id="1965070.A0A443R6Z8"/>
<reference evidence="4 5" key="1">
    <citation type="journal article" date="2018" name="Gigascience">
        <title>Genomes of trombidid mites reveal novel predicted allergens and laterally-transferred genes associated with secondary metabolism.</title>
        <authorList>
            <person name="Dong X."/>
            <person name="Chaisiri K."/>
            <person name="Xia D."/>
            <person name="Armstrong S.D."/>
            <person name="Fang Y."/>
            <person name="Donnelly M.J."/>
            <person name="Kadowaki T."/>
            <person name="McGarry J.W."/>
            <person name="Darby A.C."/>
            <person name="Makepeace B.L."/>
        </authorList>
    </citation>
    <scope>NUCLEOTIDE SEQUENCE [LARGE SCALE GENOMIC DNA]</scope>
    <source>
        <strain evidence="4">UoL-WK</strain>
    </source>
</reference>
<dbReference type="GO" id="GO:0005829">
    <property type="term" value="C:cytosol"/>
    <property type="evidence" value="ECO:0007669"/>
    <property type="project" value="TreeGrafter"/>
</dbReference>
<dbReference type="InterPro" id="IPR020630">
    <property type="entry name" value="THF_DH/CycHdrlase_cat_dom"/>
</dbReference>
<dbReference type="InterPro" id="IPR000672">
    <property type="entry name" value="THF_DH/CycHdrlase"/>
</dbReference>
<sequence>MCSEQVGRIISAADVSASFRDALKEKINRKQYDVKLVGYLANNDPSAEKYAEVTARSCREVGINFELRRINREHLEDTLLAANEDDDIHGIMVYYPIFGGGHDQYLQNCVSPYKDVEGLCHTYRFNMYHNIRSLDKANTLKCIIPCTPLAIIKILEYMEVYDREKPYGNQLFGRTITIINRSEVVGRPLAALLANDGAKIYSVDVKDTLEFKKDINKQKHVVADCDLKLADVLPLSDVVISGVPSKEYKISTESLKPGVVAINFSSFKNFEDNIADKAAMYCSAIGKVTVAMLQRNLLRLREYQMKNPYLPELKFY</sequence>
<dbReference type="Gene3D" id="3.40.50.10860">
    <property type="entry name" value="Leucine Dehydrogenase, chain A, domain 1"/>
    <property type="match status" value="1"/>
</dbReference>
<evidence type="ECO:0000313" key="5">
    <source>
        <dbReference type="Proteomes" id="UP000285301"/>
    </source>
</evidence>
<accession>A0A443R6Z8</accession>
<keyword evidence="1" id="KW-0554">One-carbon metabolism</keyword>
<dbReference type="Proteomes" id="UP000285301">
    <property type="component" value="Unassembled WGS sequence"/>
</dbReference>
<keyword evidence="5" id="KW-1185">Reference proteome</keyword>
<dbReference type="InterPro" id="IPR036291">
    <property type="entry name" value="NAD(P)-bd_dom_sf"/>
</dbReference>
<evidence type="ECO:0000259" key="3">
    <source>
        <dbReference type="Pfam" id="PF02882"/>
    </source>
</evidence>